<dbReference type="RefSeq" id="WP_267785924.1">
    <property type="nucleotide sequence ID" value="NZ_JAPNMI010000018.1"/>
</dbReference>
<dbReference type="EMBL" id="JAPNMI010000018">
    <property type="protein sequence ID" value="MCY0791923.1"/>
    <property type="molecule type" value="Genomic_DNA"/>
</dbReference>
<reference evidence="2" key="1">
    <citation type="submission" date="2022-08" db="EMBL/GenBank/DDBJ databases">
        <authorList>
            <person name="Dale J.L."/>
        </authorList>
    </citation>
    <scope>NUCLEOTIDE SEQUENCE</scope>
    <source>
        <strain evidence="2">2022EL-00758</strain>
    </source>
</reference>
<comment type="caution">
    <text evidence="2">The sequence shown here is derived from an EMBL/GenBank/DDBJ whole genome shotgun (WGS) entry which is preliminary data.</text>
</comment>
<keyword evidence="1" id="KW-1133">Transmembrane helix</keyword>
<sequence>MTTGARIITLLFILLMAGLLSFGLKHYYDKAGRLTAENDGLKNDIRRQAGVIAVQSFEFNRFNQIAQAATQNNISQRAASEERRIEYRTILKKDPTCDLPVPRTVSDGLLSDTHRLRSRTMHPVAGLTDKAGAAVPAARVLTYCELPLWIDLLLADLDEANTQLEGIRAAEKARQHEKTEQH</sequence>
<accession>A0A9Q4GXD1</accession>
<evidence type="ECO:0000313" key="3">
    <source>
        <dbReference type="Proteomes" id="UP001076655"/>
    </source>
</evidence>
<keyword evidence="1" id="KW-0472">Membrane</keyword>
<name>A0A9Q4GXD1_MORMO</name>
<proteinExistence type="predicted"/>
<keyword evidence="1" id="KW-0812">Transmembrane</keyword>
<organism evidence="2 3">
    <name type="scientific">Morganella morganii</name>
    <name type="common">Proteus morganii</name>
    <dbReference type="NCBI Taxonomy" id="582"/>
    <lineage>
        <taxon>Bacteria</taxon>
        <taxon>Pseudomonadati</taxon>
        <taxon>Pseudomonadota</taxon>
        <taxon>Gammaproteobacteria</taxon>
        <taxon>Enterobacterales</taxon>
        <taxon>Morganellaceae</taxon>
        <taxon>Morganella</taxon>
    </lineage>
</organism>
<dbReference type="AlphaFoldDB" id="A0A9Q4GXD1"/>
<protein>
    <submittedName>
        <fullName evidence="2">DUF2570 domain-containing protein</fullName>
    </submittedName>
</protein>
<gene>
    <name evidence="2" type="ORF">N0392_19880</name>
</gene>
<evidence type="ECO:0000256" key="1">
    <source>
        <dbReference type="SAM" id="Phobius"/>
    </source>
</evidence>
<evidence type="ECO:0000313" key="2">
    <source>
        <dbReference type="EMBL" id="MCY0791923.1"/>
    </source>
</evidence>
<feature type="transmembrane region" description="Helical" evidence="1">
    <location>
        <begin position="6"/>
        <end position="24"/>
    </location>
</feature>
<dbReference type="Proteomes" id="UP001076655">
    <property type="component" value="Unassembled WGS sequence"/>
</dbReference>